<dbReference type="EMBL" id="KZ613746">
    <property type="protein sequence ID" value="PMD65218.1"/>
    <property type="molecule type" value="Genomic_DNA"/>
</dbReference>
<evidence type="ECO:0000313" key="3">
    <source>
        <dbReference type="EMBL" id="PMD65218.1"/>
    </source>
</evidence>
<keyword evidence="1" id="KW-0472">Membrane</keyword>
<dbReference type="RefSeq" id="XP_024742122.1">
    <property type="nucleotide sequence ID" value="XM_024879234.1"/>
</dbReference>
<gene>
    <name evidence="3" type="ORF">K444DRAFT_607778</name>
</gene>
<dbReference type="AlphaFoldDB" id="A0A2J6TQI4"/>
<dbReference type="GeneID" id="36587311"/>
<keyword evidence="4" id="KW-1185">Reference proteome</keyword>
<proteinExistence type="predicted"/>
<accession>A0A2J6TQI4</accession>
<name>A0A2J6TQI4_9HELO</name>
<keyword evidence="1" id="KW-1133">Transmembrane helix</keyword>
<reference evidence="3 4" key="1">
    <citation type="submission" date="2016-04" db="EMBL/GenBank/DDBJ databases">
        <title>A degradative enzymes factory behind the ericoid mycorrhizal symbiosis.</title>
        <authorList>
            <consortium name="DOE Joint Genome Institute"/>
            <person name="Martino E."/>
            <person name="Morin E."/>
            <person name="Grelet G."/>
            <person name="Kuo A."/>
            <person name="Kohler A."/>
            <person name="Daghino S."/>
            <person name="Barry K."/>
            <person name="Choi C."/>
            <person name="Cichocki N."/>
            <person name="Clum A."/>
            <person name="Copeland A."/>
            <person name="Hainaut M."/>
            <person name="Haridas S."/>
            <person name="Labutti K."/>
            <person name="Lindquist E."/>
            <person name="Lipzen A."/>
            <person name="Khouja H.-R."/>
            <person name="Murat C."/>
            <person name="Ohm R."/>
            <person name="Olson A."/>
            <person name="Spatafora J."/>
            <person name="Veneault-Fourrey C."/>
            <person name="Henrissat B."/>
            <person name="Grigoriev I."/>
            <person name="Martin F."/>
            <person name="Perotto S."/>
        </authorList>
    </citation>
    <scope>NUCLEOTIDE SEQUENCE [LARGE SCALE GENOMIC DNA]</scope>
    <source>
        <strain evidence="3 4">E</strain>
    </source>
</reference>
<evidence type="ECO:0000256" key="2">
    <source>
        <dbReference type="SAM" id="SignalP"/>
    </source>
</evidence>
<dbReference type="STRING" id="1095630.A0A2J6TQI4"/>
<evidence type="ECO:0000256" key="1">
    <source>
        <dbReference type="SAM" id="Phobius"/>
    </source>
</evidence>
<evidence type="ECO:0008006" key="5">
    <source>
        <dbReference type="Google" id="ProtNLM"/>
    </source>
</evidence>
<keyword evidence="1" id="KW-0812">Transmembrane</keyword>
<feature type="transmembrane region" description="Helical" evidence="1">
    <location>
        <begin position="364"/>
        <end position="386"/>
    </location>
</feature>
<dbReference type="InParanoid" id="A0A2J6TQI4"/>
<protein>
    <recommendedName>
        <fullName evidence="5">Extracellular membrane protein CFEM domain-containing protein</fullName>
    </recommendedName>
</protein>
<dbReference type="OrthoDB" id="3436787at2759"/>
<sequence>MRHLFFQSFLQLAVFVVVTSSATVYITDLAVFSALAPCAGSAVSAVVQGLTQKSCAPSVTALESCACTQDQNSAAVIGSISTYVLHYCGSTAAEDVTSADKVFDAYCNQATPAAVPTGGPVTQYITDLPAYSELGGCAQSALSYAVQSLTDTNCPPAASFLASCACNKDQNALFISEQINTYIGHYCGTTHTADTTSAQAVFAGYCGMEAGTTAFPSPSYLPGDVTYYITDLPQYSSLATCAQFAISYPVMSLGDSLGDCPSAPLGFVSCACIKDQNSQALTSAIISEAKVECGTTASEAVSSALGVFEYYCSAGKGLVTPKGITASVTTNLYGGSYTGLSGIFPTNTGGLTDPYLPKPKHIPMAAIIGGAVGLVIIVIFILVVGWRYRRRRVPKQPPLPAPQYNANANNNNEFDKAELAGTSTYTANNLSKNLSVVRKPSPGMGVVSPVSPLDEKERPALAGQLEMEAQSAVLLGTTEMDAHNTAVAHGQPYMHELHPEHARYEVSGHPHAHELADAAPRYEVQGSNQHPVEVAGLSANMNSGPHYELGNYR</sequence>
<keyword evidence="2" id="KW-0732">Signal</keyword>
<organism evidence="3 4">
    <name type="scientific">Hyaloscypha bicolor E</name>
    <dbReference type="NCBI Taxonomy" id="1095630"/>
    <lineage>
        <taxon>Eukaryota</taxon>
        <taxon>Fungi</taxon>
        <taxon>Dikarya</taxon>
        <taxon>Ascomycota</taxon>
        <taxon>Pezizomycotina</taxon>
        <taxon>Leotiomycetes</taxon>
        <taxon>Helotiales</taxon>
        <taxon>Hyaloscyphaceae</taxon>
        <taxon>Hyaloscypha</taxon>
        <taxon>Hyaloscypha bicolor</taxon>
    </lineage>
</organism>
<feature type="chain" id="PRO_5014402913" description="Extracellular membrane protein CFEM domain-containing protein" evidence="2">
    <location>
        <begin position="22"/>
        <end position="553"/>
    </location>
</feature>
<feature type="signal peptide" evidence="2">
    <location>
        <begin position="1"/>
        <end position="21"/>
    </location>
</feature>
<dbReference type="Proteomes" id="UP000235371">
    <property type="component" value="Unassembled WGS sequence"/>
</dbReference>
<evidence type="ECO:0000313" key="4">
    <source>
        <dbReference type="Proteomes" id="UP000235371"/>
    </source>
</evidence>